<dbReference type="AlphaFoldDB" id="A0A2G8SSW5"/>
<organism evidence="4 5">
    <name type="scientific">Ganoderma sinense ZZ0214-1</name>
    <dbReference type="NCBI Taxonomy" id="1077348"/>
    <lineage>
        <taxon>Eukaryota</taxon>
        <taxon>Fungi</taxon>
        <taxon>Dikarya</taxon>
        <taxon>Basidiomycota</taxon>
        <taxon>Agaricomycotina</taxon>
        <taxon>Agaricomycetes</taxon>
        <taxon>Polyporales</taxon>
        <taxon>Polyporaceae</taxon>
        <taxon>Ganoderma</taxon>
    </lineage>
</organism>
<keyword evidence="2" id="KW-0521">NADP</keyword>
<name>A0A2G8SSW5_9APHY</name>
<comment type="similarity">
    <text evidence="1">Belongs to the NmrA-type oxidoreductase family.</text>
</comment>
<keyword evidence="5" id="KW-1185">Reference proteome</keyword>
<sequence>MPTILITGAAGRTSGFVLRALLESDSVAPSDIRLFVRSQEAAKKVKTRHPQLPDSAFVLGDYLEASTLPPALAGVDVVFHNAPAFQALESAMGISLIDAAKQAGVKHFVYCSVLFSVLTKLLNHKAKFYVEEHLIESGLNYTILQPSSFMQNVNLERVVSTGVLPAAYSPKTLQGYLDLQDLAEIARLVILDPQRHNRARYDLVGENATFEDVAREISKATRKEIKIESISRDQILGRGATHLSALSESEAEGMDRMMFYYDKR</sequence>
<dbReference type="EMBL" id="AYKW01000001">
    <property type="protein sequence ID" value="PIL36822.1"/>
    <property type="molecule type" value="Genomic_DNA"/>
</dbReference>
<dbReference type="Pfam" id="PF05368">
    <property type="entry name" value="NmrA"/>
    <property type="match status" value="1"/>
</dbReference>
<dbReference type="PANTHER" id="PTHR42748">
    <property type="entry name" value="NITROGEN METABOLITE REPRESSION PROTEIN NMRA FAMILY MEMBER"/>
    <property type="match status" value="1"/>
</dbReference>
<dbReference type="PANTHER" id="PTHR42748:SF7">
    <property type="entry name" value="NMRA LIKE REDOX SENSOR 1-RELATED"/>
    <property type="match status" value="1"/>
</dbReference>
<evidence type="ECO:0000256" key="1">
    <source>
        <dbReference type="ARBA" id="ARBA00006328"/>
    </source>
</evidence>
<protein>
    <recommendedName>
        <fullName evidence="3">NmrA-like domain-containing protein</fullName>
    </recommendedName>
</protein>
<gene>
    <name evidence="4" type="ORF">GSI_00512</name>
</gene>
<dbReference type="InterPro" id="IPR036291">
    <property type="entry name" value="NAD(P)-bd_dom_sf"/>
</dbReference>
<dbReference type="SUPFAM" id="SSF51735">
    <property type="entry name" value="NAD(P)-binding Rossmann-fold domains"/>
    <property type="match status" value="1"/>
</dbReference>
<dbReference type="Gene3D" id="3.90.25.10">
    <property type="entry name" value="UDP-galactose 4-epimerase, domain 1"/>
    <property type="match status" value="1"/>
</dbReference>
<dbReference type="STRING" id="1077348.A0A2G8SSW5"/>
<dbReference type="OrthoDB" id="419598at2759"/>
<dbReference type="InterPro" id="IPR008030">
    <property type="entry name" value="NmrA-like"/>
</dbReference>
<evidence type="ECO:0000313" key="5">
    <source>
        <dbReference type="Proteomes" id="UP000230002"/>
    </source>
</evidence>
<evidence type="ECO:0000256" key="2">
    <source>
        <dbReference type="ARBA" id="ARBA00022857"/>
    </source>
</evidence>
<dbReference type="Gene3D" id="3.40.50.720">
    <property type="entry name" value="NAD(P)-binding Rossmann-like Domain"/>
    <property type="match status" value="1"/>
</dbReference>
<dbReference type="InterPro" id="IPR051164">
    <property type="entry name" value="NmrA-like_oxidored"/>
</dbReference>
<accession>A0A2G8SSW5</accession>
<proteinExistence type="inferred from homology"/>
<dbReference type="Proteomes" id="UP000230002">
    <property type="component" value="Unassembled WGS sequence"/>
</dbReference>
<evidence type="ECO:0000259" key="3">
    <source>
        <dbReference type="Pfam" id="PF05368"/>
    </source>
</evidence>
<evidence type="ECO:0000313" key="4">
    <source>
        <dbReference type="EMBL" id="PIL36822.1"/>
    </source>
</evidence>
<comment type="caution">
    <text evidence="4">The sequence shown here is derived from an EMBL/GenBank/DDBJ whole genome shotgun (WGS) entry which is preliminary data.</text>
</comment>
<reference evidence="4 5" key="1">
    <citation type="journal article" date="2015" name="Sci. Rep.">
        <title>Chromosome-level genome map provides insights into diverse defense mechanisms in the medicinal fungus Ganoderma sinense.</title>
        <authorList>
            <person name="Zhu Y."/>
            <person name="Xu J."/>
            <person name="Sun C."/>
            <person name="Zhou S."/>
            <person name="Xu H."/>
            <person name="Nelson D.R."/>
            <person name="Qian J."/>
            <person name="Song J."/>
            <person name="Luo H."/>
            <person name="Xiang L."/>
            <person name="Li Y."/>
            <person name="Xu Z."/>
            <person name="Ji A."/>
            <person name="Wang L."/>
            <person name="Lu S."/>
            <person name="Hayward A."/>
            <person name="Sun W."/>
            <person name="Li X."/>
            <person name="Schwartz D.C."/>
            <person name="Wang Y."/>
            <person name="Chen S."/>
        </authorList>
    </citation>
    <scope>NUCLEOTIDE SEQUENCE [LARGE SCALE GENOMIC DNA]</scope>
    <source>
        <strain evidence="4 5">ZZ0214-1</strain>
    </source>
</reference>
<feature type="domain" description="NmrA-like" evidence="3">
    <location>
        <begin position="3"/>
        <end position="238"/>
    </location>
</feature>